<organism evidence="2 3">
    <name type="scientific">Naegleria fowleri</name>
    <name type="common">Brain eating amoeba</name>
    <dbReference type="NCBI Taxonomy" id="5763"/>
    <lineage>
        <taxon>Eukaryota</taxon>
        <taxon>Discoba</taxon>
        <taxon>Heterolobosea</taxon>
        <taxon>Tetramitia</taxon>
        <taxon>Eutetramitia</taxon>
        <taxon>Vahlkampfiidae</taxon>
        <taxon>Naegleria</taxon>
    </lineage>
</organism>
<evidence type="ECO:0000313" key="2">
    <source>
        <dbReference type="EMBL" id="KAF0983833.1"/>
    </source>
</evidence>
<dbReference type="AlphaFoldDB" id="A0A6A5C083"/>
<sequence length="283" mass="32976">MPKLNFSQLKHYWEKLKFEVKWRWEDIKHEHTYGMPDDPNEPPSPKVPIKVRIRFMYEAIIETFVELKNDTVAAMETVGLKSKKEPELPPNEESVQINEQTPNVNNNDKPSTSHMDDWQGFQAKFQHFVRTRFTLVQSSIRQFLIGYNEGMGRDLGTFKKKQDVSDLLGTSEMINKEDWMNKIRTMAGGLRKFREEMHGIAHIKEDDTLLKEDLEKAKEIQEKDSQLNLFKMNSETFSQHYSMFREEVKSKPTDLDTALPNTKTNEGTTSVNDNSSPKQNISS</sequence>
<feature type="compositionally biased region" description="Polar residues" evidence="1">
    <location>
        <begin position="259"/>
        <end position="283"/>
    </location>
</feature>
<comment type="caution">
    <text evidence="2">The sequence shown here is derived from an EMBL/GenBank/DDBJ whole genome shotgun (WGS) entry which is preliminary data.</text>
</comment>
<evidence type="ECO:0000256" key="1">
    <source>
        <dbReference type="SAM" id="MobiDB-lite"/>
    </source>
</evidence>
<accession>A0A6A5C083</accession>
<reference evidence="2 3" key="1">
    <citation type="journal article" date="2019" name="Sci. Rep.">
        <title>Nanopore sequencing improves the draft genome of the human pathogenic amoeba Naegleria fowleri.</title>
        <authorList>
            <person name="Liechti N."/>
            <person name="Schurch N."/>
            <person name="Bruggmann R."/>
            <person name="Wittwer M."/>
        </authorList>
    </citation>
    <scope>NUCLEOTIDE SEQUENCE [LARGE SCALE GENOMIC DNA]</scope>
    <source>
        <strain evidence="2 3">ATCC 30894</strain>
    </source>
</reference>
<dbReference type="OrthoDB" id="10259945at2759"/>
<name>A0A6A5C083_NAEFO</name>
<dbReference type="EMBL" id="VFQX01000004">
    <property type="protein sequence ID" value="KAF0983833.1"/>
    <property type="molecule type" value="Genomic_DNA"/>
</dbReference>
<keyword evidence="3" id="KW-1185">Reference proteome</keyword>
<feature type="region of interest" description="Disordered" evidence="1">
    <location>
        <begin position="248"/>
        <end position="283"/>
    </location>
</feature>
<dbReference type="VEuPathDB" id="AmoebaDB:FDP41_007748"/>
<protein>
    <submittedName>
        <fullName evidence="2">Uncharacterized protein</fullName>
    </submittedName>
</protein>
<dbReference type="OMA" id="KFREEMH"/>
<dbReference type="VEuPathDB" id="AmoebaDB:NfTy_006120"/>
<feature type="region of interest" description="Disordered" evidence="1">
    <location>
        <begin position="82"/>
        <end position="113"/>
    </location>
</feature>
<dbReference type="VEuPathDB" id="AmoebaDB:NF0017130"/>
<gene>
    <name evidence="2" type="ORF">FDP41_007748</name>
</gene>
<dbReference type="RefSeq" id="XP_044568546.1">
    <property type="nucleotide sequence ID" value="XM_044711526.1"/>
</dbReference>
<dbReference type="Proteomes" id="UP000444721">
    <property type="component" value="Unassembled WGS sequence"/>
</dbReference>
<evidence type="ECO:0000313" key="3">
    <source>
        <dbReference type="Proteomes" id="UP000444721"/>
    </source>
</evidence>
<feature type="compositionally biased region" description="Polar residues" evidence="1">
    <location>
        <begin position="93"/>
        <end position="113"/>
    </location>
</feature>
<proteinExistence type="predicted"/>
<dbReference type="GeneID" id="68114966"/>